<protein>
    <submittedName>
        <fullName evidence="1">Uncharacterized protein</fullName>
    </submittedName>
</protein>
<feature type="non-terminal residue" evidence="1">
    <location>
        <position position="52"/>
    </location>
</feature>
<proteinExistence type="predicted"/>
<dbReference type="Proteomes" id="UP000479000">
    <property type="component" value="Unassembled WGS sequence"/>
</dbReference>
<gene>
    <name evidence="1" type="ORF">NTEN_LOCUS9444</name>
</gene>
<name>A0A6H5GJ92_9HEMI</name>
<accession>A0A6H5GJ92</accession>
<evidence type="ECO:0000313" key="1">
    <source>
        <dbReference type="EMBL" id="CAB0003967.1"/>
    </source>
</evidence>
<reference evidence="1 2" key="1">
    <citation type="submission" date="2020-02" db="EMBL/GenBank/DDBJ databases">
        <authorList>
            <person name="Ferguson B K."/>
        </authorList>
    </citation>
    <scope>NUCLEOTIDE SEQUENCE [LARGE SCALE GENOMIC DNA]</scope>
</reference>
<keyword evidence="2" id="KW-1185">Reference proteome</keyword>
<organism evidence="1 2">
    <name type="scientific">Nesidiocoris tenuis</name>
    <dbReference type="NCBI Taxonomy" id="355587"/>
    <lineage>
        <taxon>Eukaryota</taxon>
        <taxon>Metazoa</taxon>
        <taxon>Ecdysozoa</taxon>
        <taxon>Arthropoda</taxon>
        <taxon>Hexapoda</taxon>
        <taxon>Insecta</taxon>
        <taxon>Pterygota</taxon>
        <taxon>Neoptera</taxon>
        <taxon>Paraneoptera</taxon>
        <taxon>Hemiptera</taxon>
        <taxon>Heteroptera</taxon>
        <taxon>Panheteroptera</taxon>
        <taxon>Cimicomorpha</taxon>
        <taxon>Miridae</taxon>
        <taxon>Dicyphina</taxon>
        <taxon>Nesidiocoris</taxon>
    </lineage>
</organism>
<dbReference type="EMBL" id="CADCXU010014261">
    <property type="protein sequence ID" value="CAB0003967.1"/>
    <property type="molecule type" value="Genomic_DNA"/>
</dbReference>
<dbReference type="AlphaFoldDB" id="A0A6H5GJ92"/>
<sequence length="52" mass="6329">MAQPPSSASNEWRHSRQWRLILNYPKTQLRRRYSSDFKLSKIFVFQNSEETL</sequence>
<evidence type="ECO:0000313" key="2">
    <source>
        <dbReference type="Proteomes" id="UP000479000"/>
    </source>
</evidence>